<evidence type="ECO:0000313" key="2">
    <source>
        <dbReference type="EMBL" id="ARQ71937.1"/>
    </source>
</evidence>
<proteinExistence type="predicted"/>
<name>A0A1W7D4R9_9ACTN</name>
<gene>
    <name evidence="2" type="ORF">CAG99_26650</name>
</gene>
<evidence type="ECO:0000313" key="3">
    <source>
        <dbReference type="Proteomes" id="UP000194218"/>
    </source>
</evidence>
<reference evidence="2 3" key="1">
    <citation type="submission" date="2017-05" db="EMBL/GenBank/DDBJ databases">
        <title>Complete genome sequence of Streptomyces sp. SCSIO 03032 revealed the diverse biosynthetic pathways for its bioactive secondary metabolites.</title>
        <authorList>
            <person name="Ma L."/>
            <person name="Zhu Y."/>
            <person name="Zhang W."/>
            <person name="Zhang G."/>
            <person name="Tian X."/>
            <person name="Zhang S."/>
            <person name="Zhang C."/>
        </authorList>
    </citation>
    <scope>NUCLEOTIDE SEQUENCE [LARGE SCALE GENOMIC DNA]</scope>
    <source>
        <strain evidence="2 3">SCSIO 03032</strain>
    </source>
</reference>
<keyword evidence="1" id="KW-0472">Membrane</keyword>
<feature type="transmembrane region" description="Helical" evidence="1">
    <location>
        <begin position="327"/>
        <end position="344"/>
    </location>
</feature>
<evidence type="ECO:0000256" key="1">
    <source>
        <dbReference type="SAM" id="Phobius"/>
    </source>
</evidence>
<keyword evidence="1" id="KW-0812">Transmembrane</keyword>
<keyword evidence="1" id="KW-1133">Transmembrane helix</keyword>
<sequence length="362" mass="39131">MRSRSWGVEVSGWGVVAVAGVAATVAAGTVPDVIKGWGGDNRVFLTVLCAVSALLFAGINWLQQRRRGVGIVVTLRRSGWREPWTHQWAVAANDHARRHHDSCFVVQREIRAAASGQADPDSDWARARRNEIDVAWELVNARLMEAAMSDPAAPVSLYVNAALPEAYELGAKLKFNVQRTMRALVTPALQQRAELSGSDFHPALSVSARLKEPLTASEATKAARLVQTREKVFDDNGSAGADDAVALVVHLAHNPAMVAEALNASRAGCVDVTGARARCRVALVIDACQANLPENNEDFELVVRHVYAAWGAWLRENPEYAALRKRLFIAAPVTIGLALGWLLGHTVSPVPHPYIGVGDGNR</sequence>
<feature type="transmembrane region" description="Helical" evidence="1">
    <location>
        <begin position="43"/>
        <end position="62"/>
    </location>
</feature>
<dbReference type="Proteomes" id="UP000194218">
    <property type="component" value="Chromosome"/>
</dbReference>
<feature type="transmembrane region" description="Helical" evidence="1">
    <location>
        <begin position="12"/>
        <end position="31"/>
    </location>
</feature>
<organism evidence="2 3">
    <name type="scientific">Streptomyces marincola</name>
    <dbReference type="NCBI Taxonomy" id="2878388"/>
    <lineage>
        <taxon>Bacteria</taxon>
        <taxon>Bacillati</taxon>
        <taxon>Actinomycetota</taxon>
        <taxon>Actinomycetes</taxon>
        <taxon>Kitasatosporales</taxon>
        <taxon>Streptomycetaceae</taxon>
        <taxon>Streptomyces</taxon>
    </lineage>
</organism>
<protein>
    <submittedName>
        <fullName evidence="2">Uncharacterized protein</fullName>
    </submittedName>
</protein>
<dbReference type="AlphaFoldDB" id="A0A1W7D4R9"/>
<dbReference type="EMBL" id="CP021121">
    <property type="protein sequence ID" value="ARQ71937.1"/>
    <property type="molecule type" value="Genomic_DNA"/>
</dbReference>
<dbReference type="KEGG" id="smao:CAG99_26650"/>
<keyword evidence="3" id="KW-1185">Reference proteome</keyword>
<accession>A0A1W7D4R9</accession>